<dbReference type="PANTHER" id="PTHR47872:SF1">
    <property type="entry name" value="NUCLEAR RNA EXPORT FACTOR SDE5-RELATED"/>
    <property type="match status" value="1"/>
</dbReference>
<keyword evidence="4" id="KW-1185">Reference proteome</keyword>
<accession>A0AAV8S1P0</accession>
<dbReference type="PANTHER" id="PTHR47872">
    <property type="entry name" value="NUCLEAR RNA EXPORT FACTOR SDE5-RELATED"/>
    <property type="match status" value="1"/>
</dbReference>
<reference evidence="3 4" key="1">
    <citation type="submission" date="2022-12" db="EMBL/GenBank/DDBJ databases">
        <title>Chromosome-scale assembly of the Ensete ventricosum genome.</title>
        <authorList>
            <person name="Dussert Y."/>
            <person name="Stocks J."/>
            <person name="Wendawek A."/>
            <person name="Woldeyes F."/>
            <person name="Nichols R.A."/>
            <person name="Borrell J.S."/>
        </authorList>
    </citation>
    <scope>NUCLEOTIDE SEQUENCE [LARGE SCALE GENOMIC DNA]</scope>
    <source>
        <strain evidence="4">cv. Maze</strain>
        <tissue evidence="3">Seeds</tissue>
    </source>
</reference>
<dbReference type="InterPro" id="IPR013899">
    <property type="entry name" value="DUF1771"/>
</dbReference>
<feature type="domain" description="DUF1771" evidence="2">
    <location>
        <begin position="414"/>
        <end position="479"/>
    </location>
</feature>
<evidence type="ECO:0000313" key="4">
    <source>
        <dbReference type="Proteomes" id="UP001222027"/>
    </source>
</evidence>
<dbReference type="Pfam" id="PF24767">
    <property type="entry name" value="UBA_At5g58720"/>
    <property type="match status" value="1"/>
</dbReference>
<sequence>MIITAVHHGGTMAGFEEQVKERAKELKQLVKRGMKAVGETCKKTWHKTPIHSLPPHCSPFPTLPLDFSSLLTLLRRTNIKSYSVCWLNLKLSFRALNALLDAFGTFCTLEDIASAYCKAGRDVCKAGDMLYQLQESSSSGFLHAQIGKNIPQPEESSDEDNLKCSILLDKNSKGTKPKKLSASVGTISSVLGKKYVGVPSARNGSCETTKPPKLEIKEQMLDVLESESFMPNSVQSSTLNDKDVEEFLFSMLGDGFKLSMDVIRDVLGCCGYNLKKSVEELLMISSNTLEKGKAVGYDDMRKSAGKGSKMEKFPYEDCYPNSLSSVRNIPRHSSMEQNNSNLPMEVIQSLFNAPERSEEEQKIKRREMGLNRMRVVGQKAVTKPLEDLVLSSTTDIPNIRQVVNDGPVAEEDDDYQVLRRAAKQHWDSMKQYYEAAVDAFTRGDSEAANYHKEQGKYYNQKAREADEKSAAMLVEPRKTSTKDEITLNLEPHCAKEALKLSKFLLCSLADIPTLRYLKLVIGADGEDRKQGKKRRLVLKLLENESIKWTESEDNPGTIYIQLDQHLRRLCPPLPSLSGGHCRLWRLQQWSISTPTSSAKPRRSATGPAAAPPGPSTLPRPSMLPTSAAPLPCPRPACIYLAGIFPRSVRRVIYFDSDRWNQHGLGGDNIEGLCRNLHPGPVSLLHWSGKGKPWLRLDAGRPCPIEALWAPYDLLHRECRNVRFRQQLAPLPGLRRRWRIHSRVGSAPGP</sequence>
<organism evidence="3 4">
    <name type="scientific">Ensete ventricosum</name>
    <name type="common">Abyssinian banana</name>
    <name type="synonym">Musa ensete</name>
    <dbReference type="NCBI Taxonomy" id="4639"/>
    <lineage>
        <taxon>Eukaryota</taxon>
        <taxon>Viridiplantae</taxon>
        <taxon>Streptophyta</taxon>
        <taxon>Embryophyta</taxon>
        <taxon>Tracheophyta</taxon>
        <taxon>Spermatophyta</taxon>
        <taxon>Magnoliopsida</taxon>
        <taxon>Liliopsida</taxon>
        <taxon>Zingiberales</taxon>
        <taxon>Musaceae</taxon>
        <taxon>Ensete</taxon>
    </lineage>
</organism>
<dbReference type="InterPro" id="IPR056254">
    <property type="entry name" value="At5g58720/SDE5-like_UBA-like"/>
</dbReference>
<dbReference type="SMART" id="SM01162">
    <property type="entry name" value="DUF1771"/>
    <property type="match status" value="1"/>
</dbReference>
<evidence type="ECO:0000259" key="2">
    <source>
        <dbReference type="SMART" id="SM01162"/>
    </source>
</evidence>
<dbReference type="AlphaFoldDB" id="A0AAV8S1P0"/>
<comment type="caution">
    <text evidence="3">The sequence shown here is derived from an EMBL/GenBank/DDBJ whole genome shotgun (WGS) entry which is preliminary data.</text>
</comment>
<dbReference type="Proteomes" id="UP001222027">
    <property type="component" value="Unassembled WGS sequence"/>
</dbReference>
<dbReference type="SUPFAM" id="SSF53448">
    <property type="entry name" value="Nucleotide-diphospho-sugar transferases"/>
    <property type="match status" value="1"/>
</dbReference>
<name>A0AAV8S1P0_ENSVE</name>
<dbReference type="EMBL" id="JAQQAF010000001">
    <property type="protein sequence ID" value="KAJ8513387.1"/>
    <property type="molecule type" value="Genomic_DNA"/>
</dbReference>
<protein>
    <recommendedName>
        <fullName evidence="2">DUF1771 domain-containing protein</fullName>
    </recommendedName>
</protein>
<gene>
    <name evidence="3" type="ORF">OPV22_003821</name>
</gene>
<feature type="region of interest" description="Disordered" evidence="1">
    <location>
        <begin position="594"/>
        <end position="625"/>
    </location>
</feature>
<dbReference type="InterPro" id="IPR029044">
    <property type="entry name" value="Nucleotide-diphossugar_trans"/>
</dbReference>
<evidence type="ECO:0000313" key="3">
    <source>
        <dbReference type="EMBL" id="KAJ8513387.1"/>
    </source>
</evidence>
<evidence type="ECO:0000256" key="1">
    <source>
        <dbReference type="SAM" id="MobiDB-lite"/>
    </source>
</evidence>
<proteinExistence type="predicted"/>
<dbReference type="Pfam" id="PF08590">
    <property type="entry name" value="DUF1771"/>
    <property type="match status" value="1"/>
</dbReference>